<accession>A0A0K8RIM8</accession>
<sequence length="117" mass="12717">MSNTGSSFSMTANQKMIAVLLVVFAHSLQITSAGDPTIKGDFTPLSPRCEAKAKNYIKNAFSDLLEATLQLRECDFYYIRQPSTGPKIQGWYALPNGFPCAFGSTCQDGVCECSACE</sequence>
<feature type="chain" id="PRO_5005517822" evidence="1">
    <location>
        <begin position="34"/>
        <end position="117"/>
    </location>
</feature>
<dbReference type="AlphaFoldDB" id="A0A0K8RIM8"/>
<proteinExistence type="evidence at transcript level"/>
<evidence type="ECO:0000256" key="1">
    <source>
        <dbReference type="SAM" id="SignalP"/>
    </source>
</evidence>
<name>A0A0K8RIM8_IXORI</name>
<feature type="signal peptide" evidence="1">
    <location>
        <begin position="1"/>
        <end position="33"/>
    </location>
</feature>
<evidence type="ECO:0000313" key="2">
    <source>
        <dbReference type="EMBL" id="JAA70936.1"/>
    </source>
</evidence>
<dbReference type="EMBL" id="GADI01002872">
    <property type="protein sequence ID" value="JAA70936.1"/>
    <property type="molecule type" value="mRNA"/>
</dbReference>
<reference evidence="2" key="1">
    <citation type="submission" date="2012-12" db="EMBL/GenBank/DDBJ databases">
        <title>Identification and characterization of a phenylalanine ammonia-lyase gene family in Isatis indigotica Fort.</title>
        <authorList>
            <person name="Liu Q."/>
            <person name="Chen J."/>
            <person name="Zhou X."/>
            <person name="Di P."/>
            <person name="Xiao Y."/>
            <person name="Xuan H."/>
            <person name="Zhang L."/>
            <person name="Chen W."/>
        </authorList>
    </citation>
    <scope>NUCLEOTIDE SEQUENCE</scope>
    <source>
        <tissue evidence="2">Salivary gland</tissue>
    </source>
</reference>
<protein>
    <submittedName>
        <fullName evidence="2">Putative salp15</fullName>
    </submittedName>
</protein>
<organism evidence="2">
    <name type="scientific">Ixodes ricinus</name>
    <name type="common">Common tick</name>
    <name type="synonym">Acarus ricinus</name>
    <dbReference type="NCBI Taxonomy" id="34613"/>
    <lineage>
        <taxon>Eukaryota</taxon>
        <taxon>Metazoa</taxon>
        <taxon>Ecdysozoa</taxon>
        <taxon>Arthropoda</taxon>
        <taxon>Chelicerata</taxon>
        <taxon>Arachnida</taxon>
        <taxon>Acari</taxon>
        <taxon>Parasitiformes</taxon>
        <taxon>Ixodida</taxon>
        <taxon>Ixodoidea</taxon>
        <taxon>Ixodidae</taxon>
        <taxon>Ixodinae</taxon>
        <taxon>Ixodes</taxon>
    </lineage>
</organism>
<keyword evidence="1" id="KW-0732">Signal</keyword>